<gene>
    <name evidence="2" type="ORF">L3X38_016742</name>
</gene>
<feature type="region of interest" description="Disordered" evidence="1">
    <location>
        <begin position="1"/>
        <end position="22"/>
    </location>
</feature>
<sequence length="111" mass="12065">MTTGSGELRPGEGGDGSGKNGEAEAELTMRWIGFVSSERGKPVNLAGKVSLYQSTLLTIPSSYSGGLYYVSHKASIGDISIIVTNVKFEVYNPRKINSSNNYPLRHTPLRW</sequence>
<protein>
    <submittedName>
        <fullName evidence="2">Uncharacterized protein</fullName>
    </submittedName>
</protein>
<reference evidence="2 3" key="1">
    <citation type="journal article" date="2022" name="G3 (Bethesda)">
        <title>Whole-genome sequence and methylome profiling of the almond [Prunus dulcis (Mill.) D.A. Webb] cultivar 'Nonpareil'.</title>
        <authorList>
            <person name="D'Amico-Willman K.M."/>
            <person name="Ouma W.Z."/>
            <person name="Meulia T."/>
            <person name="Sideli G.M."/>
            <person name="Gradziel T.M."/>
            <person name="Fresnedo-Ramirez J."/>
        </authorList>
    </citation>
    <scope>NUCLEOTIDE SEQUENCE [LARGE SCALE GENOMIC DNA]</scope>
    <source>
        <strain evidence="2">Clone GOH B32 T37-40</strain>
    </source>
</reference>
<name>A0AAD4W8E3_PRUDU</name>
<evidence type="ECO:0000256" key="1">
    <source>
        <dbReference type="SAM" id="MobiDB-lite"/>
    </source>
</evidence>
<dbReference type="Proteomes" id="UP001054821">
    <property type="component" value="Chromosome 3"/>
</dbReference>
<organism evidence="2 3">
    <name type="scientific">Prunus dulcis</name>
    <name type="common">Almond</name>
    <name type="synonym">Amygdalus dulcis</name>
    <dbReference type="NCBI Taxonomy" id="3755"/>
    <lineage>
        <taxon>Eukaryota</taxon>
        <taxon>Viridiplantae</taxon>
        <taxon>Streptophyta</taxon>
        <taxon>Embryophyta</taxon>
        <taxon>Tracheophyta</taxon>
        <taxon>Spermatophyta</taxon>
        <taxon>Magnoliopsida</taxon>
        <taxon>eudicotyledons</taxon>
        <taxon>Gunneridae</taxon>
        <taxon>Pentapetalae</taxon>
        <taxon>rosids</taxon>
        <taxon>fabids</taxon>
        <taxon>Rosales</taxon>
        <taxon>Rosaceae</taxon>
        <taxon>Amygdaloideae</taxon>
        <taxon>Amygdaleae</taxon>
        <taxon>Prunus</taxon>
    </lineage>
</organism>
<keyword evidence="3" id="KW-1185">Reference proteome</keyword>
<evidence type="ECO:0000313" key="3">
    <source>
        <dbReference type="Proteomes" id="UP001054821"/>
    </source>
</evidence>
<evidence type="ECO:0000313" key="2">
    <source>
        <dbReference type="EMBL" id="KAI5337471.1"/>
    </source>
</evidence>
<proteinExistence type="predicted"/>
<comment type="caution">
    <text evidence="2">The sequence shown here is derived from an EMBL/GenBank/DDBJ whole genome shotgun (WGS) entry which is preliminary data.</text>
</comment>
<dbReference type="EMBL" id="JAJFAZ020000003">
    <property type="protein sequence ID" value="KAI5337471.1"/>
    <property type="molecule type" value="Genomic_DNA"/>
</dbReference>
<accession>A0AAD4W8E3</accession>
<dbReference type="AlphaFoldDB" id="A0AAD4W8E3"/>